<sequence>MVTSSSPLKDLNSQKNKPIQGHQNARMVWMMASNEITMTEVPVDHVNENVELATVGNQMAE</sequence>
<gene>
    <name evidence="2" type="ORF">EWM64_g4892</name>
</gene>
<proteinExistence type="predicted"/>
<dbReference type="EMBL" id="SFCI01000557">
    <property type="protein sequence ID" value="TFY79121.1"/>
    <property type="molecule type" value="Genomic_DNA"/>
</dbReference>
<comment type="caution">
    <text evidence="2">The sequence shown here is derived from an EMBL/GenBank/DDBJ whole genome shotgun (WGS) entry which is preliminary data.</text>
</comment>
<accession>A0A4Y9ZYU0</accession>
<evidence type="ECO:0000313" key="2">
    <source>
        <dbReference type="EMBL" id="TFY79121.1"/>
    </source>
</evidence>
<evidence type="ECO:0000256" key="1">
    <source>
        <dbReference type="SAM" id="MobiDB-lite"/>
    </source>
</evidence>
<evidence type="ECO:0000313" key="3">
    <source>
        <dbReference type="Proteomes" id="UP000298061"/>
    </source>
</evidence>
<feature type="region of interest" description="Disordered" evidence="1">
    <location>
        <begin position="1"/>
        <end position="22"/>
    </location>
</feature>
<dbReference type="Proteomes" id="UP000298061">
    <property type="component" value="Unassembled WGS sequence"/>
</dbReference>
<reference evidence="2 3" key="1">
    <citation type="submission" date="2019-02" db="EMBL/GenBank/DDBJ databases">
        <title>Genome sequencing of the rare red list fungi Hericium alpestre (H. flagellum).</title>
        <authorList>
            <person name="Buettner E."/>
            <person name="Kellner H."/>
        </authorList>
    </citation>
    <scope>NUCLEOTIDE SEQUENCE [LARGE SCALE GENOMIC DNA]</scope>
    <source>
        <strain evidence="2 3">DSM 108284</strain>
    </source>
</reference>
<name>A0A4Y9ZYU0_9AGAM</name>
<organism evidence="2 3">
    <name type="scientific">Hericium alpestre</name>
    <dbReference type="NCBI Taxonomy" id="135208"/>
    <lineage>
        <taxon>Eukaryota</taxon>
        <taxon>Fungi</taxon>
        <taxon>Dikarya</taxon>
        <taxon>Basidiomycota</taxon>
        <taxon>Agaricomycotina</taxon>
        <taxon>Agaricomycetes</taxon>
        <taxon>Russulales</taxon>
        <taxon>Hericiaceae</taxon>
        <taxon>Hericium</taxon>
    </lineage>
</organism>
<protein>
    <submittedName>
        <fullName evidence="2">Uncharacterized protein</fullName>
    </submittedName>
</protein>
<dbReference type="AlphaFoldDB" id="A0A4Y9ZYU0"/>
<keyword evidence="3" id="KW-1185">Reference proteome</keyword>